<comment type="caution">
    <text evidence="1">The sequence shown here is derived from an EMBL/GenBank/DDBJ whole genome shotgun (WGS) entry which is preliminary data.</text>
</comment>
<name>A0AAW1HP37_SAPOF</name>
<reference evidence="1" key="1">
    <citation type="submission" date="2024-03" db="EMBL/GenBank/DDBJ databases">
        <title>WGS assembly of Saponaria officinalis var. Norfolk2.</title>
        <authorList>
            <person name="Jenkins J."/>
            <person name="Shu S."/>
            <person name="Grimwood J."/>
            <person name="Barry K."/>
            <person name="Goodstein D."/>
            <person name="Schmutz J."/>
            <person name="Leebens-Mack J."/>
            <person name="Osbourn A."/>
        </authorList>
    </citation>
    <scope>NUCLEOTIDE SEQUENCE [LARGE SCALE GENOMIC DNA]</scope>
    <source>
        <strain evidence="1">JIC</strain>
    </source>
</reference>
<dbReference type="EMBL" id="JBDFQZ010000011">
    <property type="protein sequence ID" value="KAK9678046.1"/>
    <property type="molecule type" value="Genomic_DNA"/>
</dbReference>
<sequence length="169" mass="19057">MKVKTPSLLKKIIAAFSNKTNELRIRFMIFFLLHKNIDKASLSHSLHALVSQPSSHHRKAADDGGLLEENNEHGFLMHYNHDEVEEEDLARVILKESEVELEEEAEGEVAVMGGGGGGGEMVEEEDGEVGEEDIDQAADMFIQRFKRQIQLQKQFSLERNQGLLLQSND</sequence>
<proteinExistence type="predicted"/>
<gene>
    <name evidence="1" type="ORF">RND81_11G184400</name>
</gene>
<keyword evidence="2" id="KW-1185">Reference proteome</keyword>
<dbReference type="Pfam" id="PF05553">
    <property type="entry name" value="DUF761"/>
    <property type="match status" value="1"/>
</dbReference>
<dbReference type="InterPro" id="IPR008480">
    <property type="entry name" value="DUF761_pln"/>
</dbReference>
<protein>
    <submittedName>
        <fullName evidence="1">Uncharacterized protein</fullName>
    </submittedName>
</protein>
<dbReference type="AlphaFoldDB" id="A0AAW1HP37"/>
<dbReference type="PANTHER" id="PTHR33450">
    <property type="entry name" value="EMB|CAB67623.1-RELATED"/>
    <property type="match status" value="1"/>
</dbReference>
<dbReference type="PANTHER" id="PTHR33450:SF12">
    <property type="entry name" value="COTTON FIBER PROTEIN"/>
    <property type="match status" value="1"/>
</dbReference>
<evidence type="ECO:0000313" key="2">
    <source>
        <dbReference type="Proteomes" id="UP001443914"/>
    </source>
</evidence>
<evidence type="ECO:0000313" key="1">
    <source>
        <dbReference type="EMBL" id="KAK9678046.1"/>
    </source>
</evidence>
<dbReference type="Proteomes" id="UP001443914">
    <property type="component" value="Unassembled WGS sequence"/>
</dbReference>
<accession>A0AAW1HP37</accession>
<organism evidence="1 2">
    <name type="scientific">Saponaria officinalis</name>
    <name type="common">Common soapwort</name>
    <name type="synonym">Lychnis saponaria</name>
    <dbReference type="NCBI Taxonomy" id="3572"/>
    <lineage>
        <taxon>Eukaryota</taxon>
        <taxon>Viridiplantae</taxon>
        <taxon>Streptophyta</taxon>
        <taxon>Embryophyta</taxon>
        <taxon>Tracheophyta</taxon>
        <taxon>Spermatophyta</taxon>
        <taxon>Magnoliopsida</taxon>
        <taxon>eudicotyledons</taxon>
        <taxon>Gunneridae</taxon>
        <taxon>Pentapetalae</taxon>
        <taxon>Caryophyllales</taxon>
        <taxon>Caryophyllaceae</taxon>
        <taxon>Caryophylleae</taxon>
        <taxon>Saponaria</taxon>
    </lineage>
</organism>